<name>F0WL91_9STRA</name>
<dbReference type="GO" id="GO:0008270">
    <property type="term" value="F:zinc ion binding"/>
    <property type="evidence" value="ECO:0007669"/>
    <property type="project" value="UniProtKB-KW"/>
</dbReference>
<dbReference type="InterPro" id="IPR036875">
    <property type="entry name" value="Znf_CCHC_sf"/>
</dbReference>
<reference evidence="3" key="1">
    <citation type="journal article" date="2011" name="PLoS Biol.">
        <title>Gene gain and loss during evolution of obligate parasitism in the white rust pathogen of Arabidopsis thaliana.</title>
        <authorList>
            <person name="Kemen E."/>
            <person name="Gardiner A."/>
            <person name="Schultz-Larsen T."/>
            <person name="Kemen A.C."/>
            <person name="Balmuth A.L."/>
            <person name="Robert-Seilaniantz A."/>
            <person name="Bailey K."/>
            <person name="Holub E."/>
            <person name="Studholme D.J."/>
            <person name="Maclean D."/>
            <person name="Jones J.D."/>
        </authorList>
    </citation>
    <scope>NUCLEOTIDE SEQUENCE</scope>
</reference>
<evidence type="ECO:0000256" key="1">
    <source>
        <dbReference type="PROSITE-ProRule" id="PRU00047"/>
    </source>
</evidence>
<keyword evidence="1" id="KW-0863">Zinc-finger</keyword>
<protein>
    <submittedName>
        <fullName evidence="3">Uncharacterized protein AlNc14C142G7280</fullName>
    </submittedName>
</protein>
<gene>
    <name evidence="3" type="primary">AlNc14C142G7280</name>
    <name evidence="3" type="ORF">ALNC14_081960</name>
</gene>
<dbReference type="Gene3D" id="4.10.60.10">
    <property type="entry name" value="Zinc finger, CCHC-type"/>
    <property type="match status" value="1"/>
</dbReference>
<dbReference type="InterPro" id="IPR054722">
    <property type="entry name" value="PolX-like_BBD"/>
</dbReference>
<dbReference type="AlphaFoldDB" id="F0WL91"/>
<dbReference type="HOGENOM" id="CLU_064610_0_0_1"/>
<keyword evidence="1" id="KW-0479">Metal-binding</keyword>
<organism evidence="3">
    <name type="scientific">Albugo laibachii Nc14</name>
    <dbReference type="NCBI Taxonomy" id="890382"/>
    <lineage>
        <taxon>Eukaryota</taxon>
        <taxon>Sar</taxon>
        <taxon>Stramenopiles</taxon>
        <taxon>Oomycota</taxon>
        <taxon>Peronosporomycetes</taxon>
        <taxon>Albuginales</taxon>
        <taxon>Albuginaceae</taxon>
        <taxon>Albugo</taxon>
    </lineage>
</organism>
<dbReference type="SUPFAM" id="SSF57756">
    <property type="entry name" value="Retrovirus zinc finger-like domains"/>
    <property type="match status" value="1"/>
</dbReference>
<reference evidence="3" key="2">
    <citation type="submission" date="2011-02" db="EMBL/GenBank/DDBJ databases">
        <authorList>
            <person name="MacLean D."/>
        </authorList>
    </citation>
    <scope>NUCLEOTIDE SEQUENCE</scope>
</reference>
<evidence type="ECO:0000313" key="3">
    <source>
        <dbReference type="EMBL" id="CCA22053.1"/>
    </source>
</evidence>
<sequence>MRESMLSRLNFMRTDYLWQAEEIAHFAQSTEIELRGKHFGRDLVNNVELRDAPKCYKCVKPGHLEAACPERSREGGTSSEVYFVLTVDGSSEDDENWFLNNSSSRHLVNDDKLLEDTEEYVSDCVAADGGSLRITKRGSVTITTTVMGKTSKVRLLDGQYAENLERNIISYGLLESKGFGLSYRGKYHVVAGMNDGPAVVDVEISNNVLIVLAQVLH</sequence>
<proteinExistence type="predicted"/>
<dbReference type="EMBL" id="FR824187">
    <property type="protein sequence ID" value="CCA22053.1"/>
    <property type="molecule type" value="Genomic_DNA"/>
</dbReference>
<dbReference type="InterPro" id="IPR001878">
    <property type="entry name" value="Znf_CCHC"/>
</dbReference>
<keyword evidence="1" id="KW-0862">Zinc</keyword>
<dbReference type="PROSITE" id="PS50158">
    <property type="entry name" value="ZF_CCHC"/>
    <property type="match status" value="1"/>
</dbReference>
<dbReference type="GO" id="GO:0003676">
    <property type="term" value="F:nucleic acid binding"/>
    <property type="evidence" value="ECO:0007669"/>
    <property type="project" value="InterPro"/>
</dbReference>
<evidence type="ECO:0000259" key="2">
    <source>
        <dbReference type="PROSITE" id="PS50158"/>
    </source>
</evidence>
<dbReference type="SMART" id="SM00343">
    <property type="entry name" value="ZnF_C2HC"/>
    <property type="match status" value="1"/>
</dbReference>
<dbReference type="Pfam" id="PF22936">
    <property type="entry name" value="Pol_BBD"/>
    <property type="match status" value="1"/>
</dbReference>
<feature type="domain" description="CCHC-type" evidence="2">
    <location>
        <begin position="54"/>
        <end position="70"/>
    </location>
</feature>
<accession>F0WL91</accession>